<keyword evidence="2" id="KW-1185">Reference proteome</keyword>
<organism evidence="2">
    <name type="scientific">Caenorhabditis brenneri</name>
    <name type="common">Nematode worm</name>
    <dbReference type="NCBI Taxonomy" id="135651"/>
    <lineage>
        <taxon>Eukaryota</taxon>
        <taxon>Metazoa</taxon>
        <taxon>Ecdysozoa</taxon>
        <taxon>Nematoda</taxon>
        <taxon>Chromadorea</taxon>
        <taxon>Rhabditida</taxon>
        <taxon>Rhabditina</taxon>
        <taxon>Rhabditomorpha</taxon>
        <taxon>Rhabditoidea</taxon>
        <taxon>Rhabditidae</taxon>
        <taxon>Peloderinae</taxon>
        <taxon>Caenorhabditis</taxon>
    </lineage>
</organism>
<evidence type="ECO:0000313" key="2">
    <source>
        <dbReference type="Proteomes" id="UP000008068"/>
    </source>
</evidence>
<dbReference type="InParanoid" id="G0M9L7"/>
<sequence>MTGTLDGLEPVAGLAGDQMRYRRHYPLRYAASTAHLEVSGVLSHFCYIFDAPKLPIRSFAVTHRSPRTFSIFLFRF</sequence>
<protein>
    <submittedName>
        <fullName evidence="1">Uncharacterized protein</fullName>
    </submittedName>
</protein>
<proteinExistence type="predicted"/>
<name>G0M9L7_CAEBE</name>
<dbReference type="Proteomes" id="UP000008068">
    <property type="component" value="Unassembled WGS sequence"/>
</dbReference>
<gene>
    <name evidence="1" type="ORF">CAEBREN_29780</name>
</gene>
<accession>G0M9L7</accession>
<evidence type="ECO:0000313" key="1">
    <source>
        <dbReference type="EMBL" id="EGT30746.1"/>
    </source>
</evidence>
<reference evidence="2" key="1">
    <citation type="submission" date="2011-07" db="EMBL/GenBank/DDBJ databases">
        <authorList>
            <consortium name="Caenorhabditis brenneri Sequencing and Analysis Consortium"/>
            <person name="Wilson R.K."/>
        </authorList>
    </citation>
    <scope>NUCLEOTIDE SEQUENCE [LARGE SCALE GENOMIC DNA]</scope>
    <source>
        <strain evidence="2">PB2801</strain>
    </source>
</reference>
<dbReference type="HOGENOM" id="CLU_2656635_0_0_1"/>
<dbReference type="EMBL" id="GL379787">
    <property type="protein sequence ID" value="EGT30746.1"/>
    <property type="molecule type" value="Genomic_DNA"/>
</dbReference>
<dbReference type="AlphaFoldDB" id="G0M9L7"/>